<dbReference type="EMBL" id="SGXD01000002">
    <property type="protein sequence ID" value="RZS90273.1"/>
    <property type="molecule type" value="Genomic_DNA"/>
</dbReference>
<feature type="transmembrane region" description="Helical" evidence="6">
    <location>
        <begin position="46"/>
        <end position="69"/>
    </location>
</feature>
<keyword evidence="9" id="KW-0030">Aminoacyl-tRNA synthetase</keyword>
<dbReference type="InterPro" id="IPR016181">
    <property type="entry name" value="Acyl_CoA_acyltransferase"/>
</dbReference>
<protein>
    <submittedName>
        <fullName evidence="9">Lysyl-tRNA synthetase class 2</fullName>
    </submittedName>
</protein>
<evidence type="ECO:0000256" key="5">
    <source>
        <dbReference type="ARBA" id="ARBA00023136"/>
    </source>
</evidence>
<proteinExistence type="predicted"/>
<comment type="subcellular location">
    <subcellularLocation>
        <location evidence="1">Cell membrane</location>
        <topology evidence="1">Multi-pass membrane protein</topology>
    </subcellularLocation>
</comment>
<dbReference type="InterPro" id="IPR024320">
    <property type="entry name" value="LPG_synthase_C"/>
</dbReference>
<feature type="transmembrane region" description="Helical" evidence="6">
    <location>
        <begin position="189"/>
        <end position="211"/>
    </location>
</feature>
<feature type="domain" description="Phosphatidylglycerol lysyltransferase C-terminal" evidence="7">
    <location>
        <begin position="229"/>
        <end position="528"/>
    </location>
</feature>
<dbReference type="AlphaFoldDB" id="A0A4Q7NSZ6"/>
<dbReference type="SUPFAM" id="SSF55729">
    <property type="entry name" value="Acyl-CoA N-acyltransferases (Nat)"/>
    <property type="match status" value="1"/>
</dbReference>
<evidence type="ECO:0000313" key="9">
    <source>
        <dbReference type="EMBL" id="RZS90273.1"/>
    </source>
</evidence>
<dbReference type="Pfam" id="PF09924">
    <property type="entry name" value="LPG_synthase_C"/>
    <property type="match status" value="1"/>
</dbReference>
<feature type="transmembrane region" description="Helical" evidence="6">
    <location>
        <begin position="12"/>
        <end position="34"/>
    </location>
</feature>
<dbReference type="Pfam" id="PF16995">
    <property type="entry name" value="tRNA-synt_2_TM"/>
    <property type="match status" value="1"/>
</dbReference>
<sequence length="561" mass="59762">MQQPLRAAVVARVPTLAAAGGYVIGTAGVVRALLPHRAFDDLNHLVPATLLGVSRAAEVGVGVLLALLASGLRRRKRAAHVGVCALLLGNGAFHLAVGLHVVGAAVELLAGLLLALRWRDFPASGDPRTRVRALGVLVGLGVLDVALGWVLVRLREDDGNSVGTELRHVVEGLVGITGPLDFTSDRASAVVAAVLPTLGGVTLLTTAWLLLRPYAPAPGQDVAATEQARALLDRQGERDSLGYFALRDDKQLLFSASGKAAVAYRVVSGVMLASGDPLGDPEAWPGAIEAFQAEARRHAWLPAVLGCGEAGAEAWARHAGAAALELGDEAVIDVATFSLEGRAMRNVRQMVRRVQRAGYCTRVVRVADLEPAEAALVAAAADRWRGSATERGFSMALGRCADPRDPGAVVALAEREGQLAAVLQLVPWGRHGLSLDLMRRDPGADPGLNELLIVAVLQAAAELEVSRVSLNFAVFRSALDRGRRIGAGPVLRLWCRVLLIASKWFQIESLFRFNAKFGPRWEPRFVVYPSAGDLPHVLLAALEAEAFVVRPELRFFQKRRA</sequence>
<dbReference type="GO" id="GO:0005886">
    <property type="term" value="C:plasma membrane"/>
    <property type="evidence" value="ECO:0007669"/>
    <property type="project" value="UniProtKB-SubCell"/>
</dbReference>
<keyword evidence="9" id="KW-0436">Ligase</keyword>
<comment type="caution">
    <text evidence="9">The sequence shown here is derived from an EMBL/GenBank/DDBJ whole genome shotgun (WGS) entry which is preliminary data.</text>
</comment>
<keyword evidence="5 6" id="KW-0472">Membrane</keyword>
<keyword evidence="3 6" id="KW-0812">Transmembrane</keyword>
<keyword evidence="4 6" id="KW-1133">Transmembrane helix</keyword>
<dbReference type="InterPro" id="IPR031553">
    <property type="entry name" value="tRNA-synt_2_TM"/>
</dbReference>
<dbReference type="OrthoDB" id="9801152at2"/>
<evidence type="ECO:0000259" key="8">
    <source>
        <dbReference type="Pfam" id="PF16995"/>
    </source>
</evidence>
<name>A0A4Q7NSZ6_9ACTN</name>
<keyword evidence="10" id="KW-1185">Reference proteome</keyword>
<accession>A0A4Q7NSZ6</accession>
<reference evidence="9 10" key="1">
    <citation type="submission" date="2019-02" db="EMBL/GenBank/DDBJ databases">
        <title>Genomic Encyclopedia of Type Strains, Phase IV (KMG-IV): sequencing the most valuable type-strain genomes for metagenomic binning, comparative biology and taxonomic classification.</title>
        <authorList>
            <person name="Goeker M."/>
        </authorList>
    </citation>
    <scope>NUCLEOTIDE SEQUENCE [LARGE SCALE GENOMIC DNA]</scope>
    <source>
        <strain evidence="9 10">DSM 45622</strain>
    </source>
</reference>
<feature type="transmembrane region" description="Helical" evidence="6">
    <location>
        <begin position="101"/>
        <end position="119"/>
    </location>
</feature>
<organism evidence="9 10">
    <name type="scientific">Motilibacter rhizosphaerae</name>
    <dbReference type="NCBI Taxonomy" id="598652"/>
    <lineage>
        <taxon>Bacteria</taxon>
        <taxon>Bacillati</taxon>
        <taxon>Actinomycetota</taxon>
        <taxon>Actinomycetes</taxon>
        <taxon>Motilibacterales</taxon>
        <taxon>Motilibacteraceae</taxon>
        <taxon>Motilibacter</taxon>
    </lineage>
</organism>
<evidence type="ECO:0000256" key="3">
    <source>
        <dbReference type="ARBA" id="ARBA00022692"/>
    </source>
</evidence>
<evidence type="ECO:0000259" key="7">
    <source>
        <dbReference type="Pfam" id="PF09924"/>
    </source>
</evidence>
<evidence type="ECO:0000313" key="10">
    <source>
        <dbReference type="Proteomes" id="UP000293638"/>
    </source>
</evidence>
<keyword evidence="2" id="KW-1003">Cell membrane</keyword>
<evidence type="ECO:0000256" key="2">
    <source>
        <dbReference type="ARBA" id="ARBA00022475"/>
    </source>
</evidence>
<dbReference type="PANTHER" id="PTHR34697:SF2">
    <property type="entry name" value="PHOSPHATIDYLGLYCEROL LYSYLTRANSFERASE"/>
    <property type="match status" value="1"/>
</dbReference>
<dbReference type="GO" id="GO:0004812">
    <property type="term" value="F:aminoacyl-tRNA ligase activity"/>
    <property type="evidence" value="ECO:0007669"/>
    <property type="project" value="UniProtKB-KW"/>
</dbReference>
<feature type="domain" description="Lysyl-tRNA synthetase N-terminal transmembrane region" evidence="8">
    <location>
        <begin position="11"/>
        <end position="210"/>
    </location>
</feature>
<evidence type="ECO:0000256" key="1">
    <source>
        <dbReference type="ARBA" id="ARBA00004651"/>
    </source>
</evidence>
<feature type="transmembrane region" description="Helical" evidence="6">
    <location>
        <begin position="131"/>
        <end position="152"/>
    </location>
</feature>
<gene>
    <name evidence="9" type="ORF">EV189_2057</name>
</gene>
<evidence type="ECO:0000256" key="6">
    <source>
        <dbReference type="SAM" id="Phobius"/>
    </source>
</evidence>
<dbReference type="Proteomes" id="UP000293638">
    <property type="component" value="Unassembled WGS sequence"/>
</dbReference>
<dbReference type="PANTHER" id="PTHR34697">
    <property type="entry name" value="PHOSPHATIDYLGLYCEROL LYSYLTRANSFERASE"/>
    <property type="match status" value="1"/>
</dbReference>
<dbReference type="RefSeq" id="WP_130492752.1">
    <property type="nucleotide sequence ID" value="NZ_SGXD01000002.1"/>
</dbReference>
<evidence type="ECO:0000256" key="4">
    <source>
        <dbReference type="ARBA" id="ARBA00022989"/>
    </source>
</evidence>
<dbReference type="InterPro" id="IPR051211">
    <property type="entry name" value="PG_lysyltransferase"/>
</dbReference>
<dbReference type="GO" id="GO:0055091">
    <property type="term" value="P:phospholipid homeostasis"/>
    <property type="evidence" value="ECO:0007669"/>
    <property type="project" value="TreeGrafter"/>
</dbReference>
<dbReference type="GO" id="GO:0016755">
    <property type="term" value="F:aminoacyltransferase activity"/>
    <property type="evidence" value="ECO:0007669"/>
    <property type="project" value="TreeGrafter"/>
</dbReference>